<sequence length="236" mass="25988">MTQITDRLKNVHCQIDAAAIAAQRQPQAIKLLAVSKTRPAEELRQAWACGQQAFGENYLQEALDKIEALQDLNIIWHFIGPIQSNKTRAIAENFSWVHSVDRFKIAQRLSDQRPVNLPPLNICLQVNISGENSKSGVLPADLPALAAAVATLSNIRLRGLMAIPASSDDPEQQRKPFAQMNHLLQSLQRQLPDQPLDTLSMGMSGDMEAAILEGATIVRIGTALFGPRDYSSHHQS</sequence>
<comment type="function">
    <text evidence="2">Pyridoxal 5'-phosphate (PLP)-binding protein, which is involved in PLP homeostasis.</text>
</comment>
<feature type="domain" description="Alanine racemase N-terminal" evidence="5">
    <location>
        <begin position="28"/>
        <end position="228"/>
    </location>
</feature>
<dbReference type="InterPro" id="IPR001608">
    <property type="entry name" value="Ala_racemase_N"/>
</dbReference>
<dbReference type="Pfam" id="PF01168">
    <property type="entry name" value="Ala_racemase_N"/>
    <property type="match status" value="1"/>
</dbReference>
<dbReference type="FunFam" id="3.20.20.10:FF:000018">
    <property type="entry name" value="Pyridoxal phosphate homeostasis protein"/>
    <property type="match status" value="1"/>
</dbReference>
<organism evidence="6 7">
    <name type="scientific">Amphritea atlantica</name>
    <dbReference type="NCBI Taxonomy" id="355243"/>
    <lineage>
        <taxon>Bacteria</taxon>
        <taxon>Pseudomonadati</taxon>
        <taxon>Pseudomonadota</taxon>
        <taxon>Gammaproteobacteria</taxon>
        <taxon>Oceanospirillales</taxon>
        <taxon>Oceanospirillaceae</taxon>
        <taxon>Amphritea</taxon>
    </lineage>
</organism>
<evidence type="ECO:0000313" key="7">
    <source>
        <dbReference type="Proteomes" id="UP000198749"/>
    </source>
</evidence>
<dbReference type="HAMAP" id="MF_02087">
    <property type="entry name" value="PLP_homeostasis"/>
    <property type="match status" value="1"/>
</dbReference>
<dbReference type="STRING" id="355243.SAMN03080615_03264"/>
<dbReference type="AlphaFoldDB" id="A0A1H9K0B6"/>
<keyword evidence="7" id="KW-1185">Reference proteome</keyword>
<keyword evidence="1 2" id="KW-0663">Pyridoxal phosphate</keyword>
<comment type="cofactor">
    <cofactor evidence="3">
        <name>pyridoxal 5'-phosphate</name>
        <dbReference type="ChEBI" id="CHEBI:597326"/>
    </cofactor>
</comment>
<proteinExistence type="inferred from homology"/>
<comment type="similarity">
    <text evidence="2 4">Belongs to the pyridoxal phosphate-binding protein YggS/PROSC family.</text>
</comment>
<dbReference type="RefSeq" id="WP_091360369.1">
    <property type="nucleotide sequence ID" value="NZ_AP025284.1"/>
</dbReference>
<evidence type="ECO:0000256" key="3">
    <source>
        <dbReference type="PIRSR" id="PIRSR004848-1"/>
    </source>
</evidence>
<protein>
    <recommendedName>
        <fullName evidence="2">Pyridoxal phosphate homeostasis protein</fullName>
        <shortName evidence="2">PLP homeostasis protein</shortName>
    </recommendedName>
</protein>
<evidence type="ECO:0000256" key="2">
    <source>
        <dbReference type="HAMAP-Rule" id="MF_02087"/>
    </source>
</evidence>
<evidence type="ECO:0000259" key="5">
    <source>
        <dbReference type="Pfam" id="PF01168"/>
    </source>
</evidence>
<dbReference type="Proteomes" id="UP000198749">
    <property type="component" value="Unassembled WGS sequence"/>
</dbReference>
<dbReference type="OrthoDB" id="9804072at2"/>
<evidence type="ECO:0000313" key="6">
    <source>
        <dbReference type="EMBL" id="SEQ92552.1"/>
    </source>
</evidence>
<evidence type="ECO:0000256" key="1">
    <source>
        <dbReference type="ARBA" id="ARBA00022898"/>
    </source>
</evidence>
<dbReference type="PANTHER" id="PTHR10146:SF14">
    <property type="entry name" value="PYRIDOXAL PHOSPHATE HOMEOSTASIS PROTEIN"/>
    <property type="match status" value="1"/>
</dbReference>
<dbReference type="PIRSF" id="PIRSF004848">
    <property type="entry name" value="YBL036c_PLPDEIII"/>
    <property type="match status" value="1"/>
</dbReference>
<dbReference type="GO" id="GO:0030170">
    <property type="term" value="F:pyridoxal phosphate binding"/>
    <property type="evidence" value="ECO:0007669"/>
    <property type="project" value="UniProtKB-UniRule"/>
</dbReference>
<dbReference type="SUPFAM" id="SSF51419">
    <property type="entry name" value="PLP-binding barrel"/>
    <property type="match status" value="1"/>
</dbReference>
<dbReference type="PROSITE" id="PS01211">
    <property type="entry name" value="UPF0001"/>
    <property type="match status" value="1"/>
</dbReference>
<dbReference type="NCBIfam" id="TIGR00044">
    <property type="entry name" value="YggS family pyridoxal phosphate-dependent enzyme"/>
    <property type="match status" value="1"/>
</dbReference>
<reference evidence="7" key="1">
    <citation type="submission" date="2016-10" db="EMBL/GenBank/DDBJ databases">
        <authorList>
            <person name="Varghese N."/>
            <person name="Submissions S."/>
        </authorList>
    </citation>
    <scope>NUCLEOTIDE SEQUENCE [LARGE SCALE GENOMIC DNA]</scope>
    <source>
        <strain evidence="7">DSM 18887</strain>
    </source>
</reference>
<dbReference type="Gene3D" id="3.20.20.10">
    <property type="entry name" value="Alanine racemase"/>
    <property type="match status" value="1"/>
</dbReference>
<name>A0A1H9K0B6_9GAMM</name>
<dbReference type="InterPro" id="IPR011078">
    <property type="entry name" value="PyrdxlP_homeostasis"/>
</dbReference>
<dbReference type="PANTHER" id="PTHR10146">
    <property type="entry name" value="PROLINE SYNTHETASE CO-TRANSCRIBED BACTERIAL HOMOLOG PROTEIN"/>
    <property type="match status" value="1"/>
</dbReference>
<feature type="modified residue" description="N6-(pyridoxal phosphate)lysine" evidence="2 3">
    <location>
        <position position="36"/>
    </location>
</feature>
<dbReference type="CDD" id="cd06824">
    <property type="entry name" value="PLPDE_III_Yggs_like"/>
    <property type="match status" value="1"/>
</dbReference>
<gene>
    <name evidence="6" type="ORF">SAMN03080615_03264</name>
</gene>
<dbReference type="EMBL" id="FOGB01000011">
    <property type="protein sequence ID" value="SEQ92552.1"/>
    <property type="molecule type" value="Genomic_DNA"/>
</dbReference>
<evidence type="ECO:0000256" key="4">
    <source>
        <dbReference type="RuleBase" id="RU004514"/>
    </source>
</evidence>
<dbReference type="InterPro" id="IPR029066">
    <property type="entry name" value="PLP-binding_barrel"/>
</dbReference>
<accession>A0A1H9K0B6</accession>